<dbReference type="VEuPathDB" id="VectorBase:ASIC014341"/>
<dbReference type="Proteomes" id="UP000030765">
    <property type="component" value="Unassembled WGS sequence"/>
</dbReference>
<name>A0A084W818_ANOSI</name>
<reference evidence="1 3" key="1">
    <citation type="journal article" date="2014" name="BMC Genomics">
        <title>Genome sequence of Anopheles sinensis provides insight into genetics basis of mosquito competence for malaria parasites.</title>
        <authorList>
            <person name="Zhou D."/>
            <person name="Zhang D."/>
            <person name="Ding G."/>
            <person name="Shi L."/>
            <person name="Hou Q."/>
            <person name="Ye Y."/>
            <person name="Xu Y."/>
            <person name="Zhou H."/>
            <person name="Xiong C."/>
            <person name="Li S."/>
            <person name="Yu J."/>
            <person name="Hong S."/>
            <person name="Yu X."/>
            <person name="Zou P."/>
            <person name="Chen C."/>
            <person name="Chang X."/>
            <person name="Wang W."/>
            <person name="Lv Y."/>
            <person name="Sun Y."/>
            <person name="Ma L."/>
            <person name="Shen B."/>
            <person name="Zhu C."/>
        </authorList>
    </citation>
    <scope>NUCLEOTIDE SEQUENCE [LARGE SCALE GENOMIC DNA]</scope>
</reference>
<proteinExistence type="predicted"/>
<organism evidence="1">
    <name type="scientific">Anopheles sinensis</name>
    <name type="common">Mosquito</name>
    <dbReference type="NCBI Taxonomy" id="74873"/>
    <lineage>
        <taxon>Eukaryota</taxon>
        <taxon>Metazoa</taxon>
        <taxon>Ecdysozoa</taxon>
        <taxon>Arthropoda</taxon>
        <taxon>Hexapoda</taxon>
        <taxon>Insecta</taxon>
        <taxon>Pterygota</taxon>
        <taxon>Neoptera</taxon>
        <taxon>Endopterygota</taxon>
        <taxon>Diptera</taxon>
        <taxon>Nematocera</taxon>
        <taxon>Culicoidea</taxon>
        <taxon>Culicidae</taxon>
        <taxon>Anophelinae</taxon>
        <taxon>Anopheles</taxon>
    </lineage>
</organism>
<keyword evidence="3" id="KW-1185">Reference proteome</keyword>
<accession>A0A084W818</accession>
<reference evidence="2" key="2">
    <citation type="submission" date="2020-05" db="UniProtKB">
        <authorList>
            <consortium name="EnsemblMetazoa"/>
        </authorList>
    </citation>
    <scope>IDENTIFICATION</scope>
</reference>
<evidence type="ECO:0000313" key="2">
    <source>
        <dbReference type="EnsemblMetazoa" id="ASIC014341-PA"/>
    </source>
</evidence>
<dbReference type="EMBL" id="KE525317">
    <property type="protein sequence ID" value="KFB46362.1"/>
    <property type="molecule type" value="Genomic_DNA"/>
</dbReference>
<dbReference type="EMBL" id="ATLV01021346">
    <property type="status" value="NOT_ANNOTATED_CDS"/>
    <property type="molecule type" value="Genomic_DNA"/>
</dbReference>
<evidence type="ECO:0000313" key="1">
    <source>
        <dbReference type="EMBL" id="KFB46362.1"/>
    </source>
</evidence>
<gene>
    <name evidence="1" type="ORF">ZHAS_00014341</name>
</gene>
<sequence length="96" mass="10665">MARCWPGKDIARNVRCVSPRFQHRLGLHRTTFSTPTPTTVPDSQPVIPCLLRSVLSLARFSWRLLLAGRRSDGLGGFGYHPCDEEGRIPQSGGDCM</sequence>
<protein>
    <submittedName>
        <fullName evidence="1 2">Peptide ABC transporter</fullName>
    </submittedName>
</protein>
<dbReference type="AlphaFoldDB" id="A0A084W818"/>
<dbReference type="EnsemblMetazoa" id="ASIC014341-RA">
    <property type="protein sequence ID" value="ASIC014341-PA"/>
    <property type="gene ID" value="ASIC014341"/>
</dbReference>
<evidence type="ECO:0000313" key="3">
    <source>
        <dbReference type="Proteomes" id="UP000030765"/>
    </source>
</evidence>